<evidence type="ECO:0000313" key="2">
    <source>
        <dbReference type="EMBL" id="ESA03395.1"/>
    </source>
</evidence>
<dbReference type="AlphaFoldDB" id="U9T5G2"/>
<sequence>MDKSVVERYLKSNMYTAEKFATIFSCTVTKEHKNTRNDYVQAEDNTCNIFDINEEFEQAEEAYTQAEEKFEKAKDTYDRTHQKRRDRFREQKKKLNKRGISKVYKMSTHQARSAQHRQVIRSVLAELKQVPVKFTLKCKSAGI</sequence>
<accession>U9T5G2</accession>
<feature type="compositionally biased region" description="Basic and acidic residues" evidence="1">
    <location>
        <begin position="71"/>
        <end position="80"/>
    </location>
</feature>
<dbReference type="HOGENOM" id="CLU_1807245_0_0_1"/>
<organism evidence="2">
    <name type="scientific">Rhizophagus irregularis (strain DAOM 181602 / DAOM 197198 / MUCL 43194)</name>
    <name type="common">Arbuscular mycorrhizal fungus</name>
    <name type="synonym">Glomus intraradices</name>
    <dbReference type="NCBI Taxonomy" id="747089"/>
    <lineage>
        <taxon>Eukaryota</taxon>
        <taxon>Fungi</taxon>
        <taxon>Fungi incertae sedis</taxon>
        <taxon>Mucoromycota</taxon>
        <taxon>Glomeromycotina</taxon>
        <taxon>Glomeromycetes</taxon>
        <taxon>Glomerales</taxon>
        <taxon>Glomeraceae</taxon>
        <taxon>Rhizophagus</taxon>
    </lineage>
</organism>
<evidence type="ECO:0000256" key="1">
    <source>
        <dbReference type="SAM" id="MobiDB-lite"/>
    </source>
</evidence>
<name>U9T5G2_RHIID</name>
<gene>
    <name evidence="2" type="ORF">GLOINDRAFT_5589</name>
</gene>
<proteinExistence type="predicted"/>
<reference evidence="2" key="1">
    <citation type="submission" date="2013-07" db="EMBL/GenBank/DDBJ databases">
        <title>The genome of an arbuscular mycorrhizal fungus provides insights into the evolution of the oldest plant symbiosis.</title>
        <authorList>
            <consortium name="DOE Joint Genome Institute"/>
            <person name="Tisserant E."/>
            <person name="Malbreil M."/>
            <person name="Kuo A."/>
            <person name="Kohler A."/>
            <person name="Symeonidi A."/>
            <person name="Balestrini R."/>
            <person name="Charron P."/>
            <person name="Duensing N."/>
            <person name="Frei-dit-Frey N."/>
            <person name="Gianinazzi-Pearson V."/>
            <person name="Gilbert B."/>
            <person name="Handa Y."/>
            <person name="Hijri M."/>
            <person name="Kaul R."/>
            <person name="Kawaguchi M."/>
            <person name="Krajinski F."/>
            <person name="Lammers P."/>
            <person name="Lapierre D."/>
            <person name="Masclaux F.G."/>
            <person name="Murat C."/>
            <person name="Morin E."/>
            <person name="Ndikumana S."/>
            <person name="Pagni M."/>
            <person name="Petitpierre D."/>
            <person name="Requena N."/>
            <person name="Rosikiewicz P."/>
            <person name="Riley R."/>
            <person name="Saito K."/>
            <person name="San Clemente H."/>
            <person name="Shapiro H."/>
            <person name="van Tuinen D."/>
            <person name="Becard G."/>
            <person name="Bonfante P."/>
            <person name="Paszkowski U."/>
            <person name="Shachar-Hill Y."/>
            <person name="Young J.P."/>
            <person name="Sanders I.R."/>
            <person name="Henrissat B."/>
            <person name="Rensing S.A."/>
            <person name="Grigoriev I.V."/>
            <person name="Corradi N."/>
            <person name="Roux C."/>
            <person name="Martin F."/>
        </authorList>
    </citation>
    <scope>NUCLEOTIDE SEQUENCE</scope>
    <source>
        <strain evidence="2">DAOM 197198</strain>
    </source>
</reference>
<protein>
    <submittedName>
        <fullName evidence="2">Uncharacterized protein</fullName>
    </submittedName>
</protein>
<feature type="compositionally biased region" description="Basic residues" evidence="1">
    <location>
        <begin position="81"/>
        <end position="94"/>
    </location>
</feature>
<feature type="region of interest" description="Disordered" evidence="1">
    <location>
        <begin position="71"/>
        <end position="94"/>
    </location>
</feature>
<dbReference type="EMBL" id="KI295045">
    <property type="protein sequence ID" value="ESA03395.1"/>
    <property type="molecule type" value="Genomic_DNA"/>
</dbReference>